<evidence type="ECO:0000259" key="1">
    <source>
        <dbReference type="Pfam" id="PF24798"/>
    </source>
</evidence>
<sequence length="249" mass="26904">QVRFHPAEFGPCREDFVFLFEDDSGESCGRVLVSVGGETTSLPLVLEPAVLQFGVCLMDGGVYHQNYRVTNQGRAPASVVQRVPGALQAHVTLSPRETYLQPGETRSLCVQIAARFYRGPLYGDSPPLVLEVFALLTCPSDIVLTPGSLDFGRVTTLETVTASVRLTNCSLAAQYYGFLRLPKGVSVQPGHGFGYVLPQHTVPLVVLYSPCPMDIQGNVTGQNGVNGPHTFTLRCATVAASLTTLNRYE</sequence>
<evidence type="ECO:0000313" key="3">
    <source>
        <dbReference type="Proteomes" id="UP001153148"/>
    </source>
</evidence>
<keyword evidence="3" id="KW-1185">Reference proteome</keyword>
<gene>
    <name evidence="2" type="ORF">TPAB3V08_LOCUS11816</name>
</gene>
<dbReference type="PANTHER" id="PTHR22538">
    <property type="entry name" value="CILIA- AND FLAGELLA-ASSOCIATED PROTEIN 74"/>
    <property type="match status" value="1"/>
</dbReference>
<protein>
    <recommendedName>
        <fullName evidence="1">CFAP74 fourth Ig-like domain-containing protein</fullName>
    </recommendedName>
</protein>
<dbReference type="Proteomes" id="UP001153148">
    <property type="component" value="Unassembled WGS sequence"/>
</dbReference>
<dbReference type="Pfam" id="PF24798">
    <property type="entry name" value="Ig-CFAP74_4th"/>
    <property type="match status" value="1"/>
</dbReference>
<name>A0ABN7PHB1_TIMPD</name>
<comment type="caution">
    <text evidence="2">The sequence shown here is derived from an EMBL/GenBank/DDBJ whole genome shotgun (WGS) entry which is preliminary data.</text>
</comment>
<reference evidence="2" key="1">
    <citation type="submission" date="2021-03" db="EMBL/GenBank/DDBJ databases">
        <authorList>
            <person name="Tran Van P."/>
        </authorList>
    </citation>
    <scope>NUCLEOTIDE SEQUENCE</scope>
</reference>
<feature type="non-terminal residue" evidence="2">
    <location>
        <position position="1"/>
    </location>
</feature>
<evidence type="ECO:0000313" key="2">
    <source>
        <dbReference type="EMBL" id="CAG2064872.1"/>
    </source>
</evidence>
<feature type="domain" description="CFAP74 fourth Ig-like" evidence="1">
    <location>
        <begin position="145"/>
        <end position="238"/>
    </location>
</feature>
<proteinExistence type="predicted"/>
<dbReference type="PANTHER" id="PTHR22538:SF0">
    <property type="entry name" value="CILIA- AND FLAGELLA-ASSOCIATED PROTEIN 74"/>
    <property type="match status" value="1"/>
</dbReference>
<accession>A0ABN7PHB1</accession>
<organism evidence="2 3">
    <name type="scientific">Timema podura</name>
    <name type="common">Walking stick</name>
    <dbReference type="NCBI Taxonomy" id="61482"/>
    <lineage>
        <taxon>Eukaryota</taxon>
        <taxon>Metazoa</taxon>
        <taxon>Ecdysozoa</taxon>
        <taxon>Arthropoda</taxon>
        <taxon>Hexapoda</taxon>
        <taxon>Insecta</taxon>
        <taxon>Pterygota</taxon>
        <taxon>Neoptera</taxon>
        <taxon>Polyneoptera</taxon>
        <taxon>Phasmatodea</taxon>
        <taxon>Timematodea</taxon>
        <taxon>Timematoidea</taxon>
        <taxon>Timematidae</taxon>
        <taxon>Timema</taxon>
    </lineage>
</organism>
<dbReference type="InterPro" id="IPR056310">
    <property type="entry name" value="Ig-CFAP74_4th"/>
</dbReference>
<dbReference type="EMBL" id="CAJPIN010037627">
    <property type="protein sequence ID" value="CAG2064872.1"/>
    <property type="molecule type" value="Genomic_DNA"/>
</dbReference>